<sequence>CGSFLREDLSSFIKHQLGVAPEDDDAESLRLELNTLQQKYDQLMEENKDLRDRAVITYRTNDADAASAITDRS</sequence>
<evidence type="ECO:0000313" key="3">
    <source>
        <dbReference type="Proteomes" id="UP000694700"/>
    </source>
</evidence>
<protein>
    <submittedName>
        <fullName evidence="2">Uncharacterized protein</fullName>
    </submittedName>
</protein>
<dbReference type="Ensembl" id="ENSCCRT00015111886.1">
    <property type="protein sequence ID" value="ENSCCRP00015108444.1"/>
    <property type="gene ID" value="ENSCCRG00015043110.1"/>
</dbReference>
<evidence type="ECO:0000313" key="2">
    <source>
        <dbReference type="Ensembl" id="ENSCCRP00015108444.1"/>
    </source>
</evidence>
<feature type="coiled-coil region" evidence="1">
    <location>
        <begin position="26"/>
        <end position="53"/>
    </location>
</feature>
<name>A0A8C2GP31_CYPCA</name>
<evidence type="ECO:0000256" key="1">
    <source>
        <dbReference type="SAM" id="Coils"/>
    </source>
</evidence>
<dbReference type="Proteomes" id="UP000694700">
    <property type="component" value="Unplaced"/>
</dbReference>
<dbReference type="AlphaFoldDB" id="A0A8C2GP31"/>
<accession>A0A8C2GP31</accession>
<reference evidence="2" key="1">
    <citation type="submission" date="2025-08" db="UniProtKB">
        <authorList>
            <consortium name="Ensembl"/>
        </authorList>
    </citation>
    <scope>IDENTIFICATION</scope>
</reference>
<organism evidence="2 3">
    <name type="scientific">Cyprinus carpio</name>
    <name type="common">Common carp</name>
    <dbReference type="NCBI Taxonomy" id="7962"/>
    <lineage>
        <taxon>Eukaryota</taxon>
        <taxon>Metazoa</taxon>
        <taxon>Chordata</taxon>
        <taxon>Craniata</taxon>
        <taxon>Vertebrata</taxon>
        <taxon>Euteleostomi</taxon>
        <taxon>Actinopterygii</taxon>
        <taxon>Neopterygii</taxon>
        <taxon>Teleostei</taxon>
        <taxon>Ostariophysi</taxon>
        <taxon>Cypriniformes</taxon>
        <taxon>Cyprinidae</taxon>
        <taxon>Cyprininae</taxon>
        <taxon>Cyprinus</taxon>
    </lineage>
</organism>
<keyword evidence="1" id="KW-0175">Coiled coil</keyword>
<proteinExistence type="predicted"/>
<dbReference type="CDD" id="cd21937">
    <property type="entry name" value="ZIP_MycBP-like"/>
    <property type="match status" value="1"/>
</dbReference>
<dbReference type="Gene3D" id="6.10.250.1060">
    <property type="match status" value="1"/>
</dbReference>